<gene>
    <name evidence="12" type="primary">BBR_15</name>
    <name evidence="11" type="synonym">BBR_9</name>
    <name evidence="12" type="ORF">g.121524</name>
    <name evidence="11" type="ORF">g.121527</name>
</gene>
<feature type="region of interest" description="Disordered" evidence="9">
    <location>
        <begin position="270"/>
        <end position="377"/>
    </location>
</feature>
<dbReference type="PROSITE" id="PS50089">
    <property type="entry name" value="ZF_RING_2"/>
    <property type="match status" value="1"/>
</dbReference>
<feature type="region of interest" description="Disordered" evidence="9">
    <location>
        <begin position="183"/>
        <end position="234"/>
    </location>
</feature>
<feature type="compositionally biased region" description="Basic and acidic residues" evidence="9">
    <location>
        <begin position="417"/>
        <end position="426"/>
    </location>
</feature>
<evidence type="ECO:0000313" key="11">
    <source>
        <dbReference type="EMBL" id="JAT59745.1"/>
    </source>
</evidence>
<dbReference type="GO" id="GO:0061630">
    <property type="term" value="F:ubiquitin protein ligase activity"/>
    <property type="evidence" value="ECO:0007669"/>
    <property type="project" value="UniProtKB-EC"/>
</dbReference>
<keyword evidence="12" id="KW-0436">Ligase</keyword>
<evidence type="ECO:0000256" key="9">
    <source>
        <dbReference type="SAM" id="MobiDB-lite"/>
    </source>
</evidence>
<protein>
    <recommendedName>
        <fullName evidence="2">RING-type E3 ubiquitin transferase</fullName>
        <ecNumber evidence="2">2.3.2.27</ecNumber>
    </recommendedName>
</protein>
<feature type="compositionally biased region" description="Basic and acidic residues" evidence="9">
    <location>
        <begin position="337"/>
        <end position="351"/>
    </location>
</feature>
<proteinExistence type="predicted"/>
<evidence type="ECO:0000256" key="6">
    <source>
        <dbReference type="ARBA" id="ARBA00022786"/>
    </source>
</evidence>
<dbReference type="Gene3D" id="3.30.40.10">
    <property type="entry name" value="Zinc/RING finger domain, C3HC4 (zinc finger)"/>
    <property type="match status" value="1"/>
</dbReference>
<organism evidence="12">
    <name type="scientific">Anthurium amnicola</name>
    <dbReference type="NCBI Taxonomy" id="1678845"/>
    <lineage>
        <taxon>Eukaryota</taxon>
        <taxon>Viridiplantae</taxon>
        <taxon>Streptophyta</taxon>
        <taxon>Embryophyta</taxon>
        <taxon>Tracheophyta</taxon>
        <taxon>Spermatophyta</taxon>
        <taxon>Magnoliopsida</taxon>
        <taxon>Liliopsida</taxon>
        <taxon>Araceae</taxon>
        <taxon>Pothoideae</taxon>
        <taxon>Potheae</taxon>
        <taxon>Anthurium</taxon>
    </lineage>
</organism>
<dbReference type="PANTHER" id="PTHR22937:SF136">
    <property type="entry name" value="RING-TYPE E3 UBIQUITIN TRANSFERASE"/>
    <property type="match status" value="1"/>
</dbReference>
<dbReference type="GO" id="GO:0008270">
    <property type="term" value="F:zinc ion binding"/>
    <property type="evidence" value="ECO:0007669"/>
    <property type="project" value="UniProtKB-KW"/>
</dbReference>
<evidence type="ECO:0000256" key="3">
    <source>
        <dbReference type="ARBA" id="ARBA00022679"/>
    </source>
</evidence>
<dbReference type="AlphaFoldDB" id="A0A1D1Z1W7"/>
<dbReference type="InterPro" id="IPR001841">
    <property type="entry name" value="Znf_RING"/>
</dbReference>
<keyword evidence="6" id="KW-0833">Ubl conjugation pathway</keyword>
<evidence type="ECO:0000259" key="10">
    <source>
        <dbReference type="PROSITE" id="PS50089"/>
    </source>
</evidence>
<name>A0A1D1Z1W7_9ARAE</name>
<dbReference type="GO" id="GO:0016874">
    <property type="term" value="F:ligase activity"/>
    <property type="evidence" value="ECO:0007669"/>
    <property type="project" value="UniProtKB-KW"/>
</dbReference>
<dbReference type="EC" id="2.3.2.27" evidence="2"/>
<feature type="region of interest" description="Disordered" evidence="9">
    <location>
        <begin position="392"/>
        <end position="426"/>
    </location>
</feature>
<evidence type="ECO:0000256" key="4">
    <source>
        <dbReference type="ARBA" id="ARBA00022723"/>
    </source>
</evidence>
<dbReference type="SUPFAM" id="SSF57850">
    <property type="entry name" value="RING/U-box"/>
    <property type="match status" value="1"/>
</dbReference>
<feature type="compositionally biased region" description="Polar residues" evidence="9">
    <location>
        <begin position="219"/>
        <end position="233"/>
    </location>
</feature>
<evidence type="ECO:0000256" key="1">
    <source>
        <dbReference type="ARBA" id="ARBA00000900"/>
    </source>
</evidence>
<evidence type="ECO:0000256" key="2">
    <source>
        <dbReference type="ARBA" id="ARBA00012483"/>
    </source>
</evidence>
<reference evidence="12" key="1">
    <citation type="submission" date="2015-07" db="EMBL/GenBank/DDBJ databases">
        <title>Transcriptome Assembly of Anthurium amnicola.</title>
        <authorList>
            <person name="Suzuki J."/>
        </authorList>
    </citation>
    <scope>NUCLEOTIDE SEQUENCE</scope>
</reference>
<comment type="catalytic activity">
    <reaction evidence="1">
        <text>S-ubiquitinyl-[E2 ubiquitin-conjugating enzyme]-L-cysteine + [acceptor protein]-L-lysine = [E2 ubiquitin-conjugating enzyme]-L-cysteine + N(6)-ubiquitinyl-[acceptor protein]-L-lysine.</text>
        <dbReference type="EC" id="2.3.2.27"/>
    </reaction>
</comment>
<evidence type="ECO:0000256" key="5">
    <source>
        <dbReference type="ARBA" id="ARBA00022771"/>
    </source>
</evidence>
<keyword evidence="4" id="KW-0479">Metal-binding</keyword>
<dbReference type="EMBL" id="GDJX01007056">
    <property type="protein sequence ID" value="JAT60880.1"/>
    <property type="molecule type" value="Transcribed_RNA"/>
</dbReference>
<feature type="compositionally biased region" description="Polar residues" evidence="9">
    <location>
        <begin position="367"/>
        <end position="377"/>
    </location>
</feature>
<keyword evidence="7" id="KW-0862">Zinc</keyword>
<dbReference type="PANTHER" id="PTHR22937">
    <property type="entry name" value="E3 UBIQUITIN-PROTEIN LIGASE RNF165"/>
    <property type="match status" value="1"/>
</dbReference>
<dbReference type="SMART" id="SM00184">
    <property type="entry name" value="RING"/>
    <property type="match status" value="1"/>
</dbReference>
<feature type="compositionally biased region" description="Basic and acidic residues" evidence="9">
    <location>
        <begin position="270"/>
        <end position="282"/>
    </location>
</feature>
<sequence length="585" mass="65245">MTEQISNYFLSDPYIGIDMDEYSSKRVVGGLGLNKKGSSFSFRENHEAKSTQYCNRLGCSTRHYCLKGIQTGIQEKFKLSKPAFLSSSSRLTVASSIIPSNDHGRPQRVRRNTSSLQERITVESSSRQEQKEYIQSNIRQEVVKVDVEPTIAAIQTISSEPEGVEPSILQKYTAIGTEASRTCQVTSSLRNRQTNSRKTESGKQGATSSSSVRRSVVSKNANHIINPSRNPGANAQKYGLKNLSCTSISDVLPSGCSSVRYNKMTDPLRKRYIDEDHSEARGKRTVGSSTGGNPESPRNGPGVSFLEKPLPQPASRRTRNQLSSRDDVLSVRTRRPANKDNRTRFSERVDDSSYFLPEPLAMPPPSQAQISPSEAASTSLSQSFPAYIAPICHSSSGQADPSNGITRSRQIANSEDGNNRHDRWVDGDGYRHLNIERIEELSLERTEQDEELTFEQLMGLQSNVFVGGIGFHDEHRAWRLDIDDMSYEELLALEEKMGTVSTALSEEEILKCLERSIFEPITELGIIGGDEENDVKCSICQEEYIEGDEVGKLHCHHHYHKACIHQWLQQKNWCPICKSSACATS</sequence>
<feature type="compositionally biased region" description="Polar residues" evidence="9">
    <location>
        <begin position="393"/>
        <end position="416"/>
    </location>
</feature>
<feature type="domain" description="RING-type" evidence="10">
    <location>
        <begin position="537"/>
        <end position="578"/>
    </location>
</feature>
<dbReference type="InterPro" id="IPR013083">
    <property type="entry name" value="Znf_RING/FYVE/PHD"/>
</dbReference>
<feature type="compositionally biased region" description="Polar residues" evidence="9">
    <location>
        <begin position="183"/>
        <end position="207"/>
    </location>
</feature>
<dbReference type="InterPro" id="IPR045191">
    <property type="entry name" value="MBR1/2-like"/>
</dbReference>
<dbReference type="EMBL" id="GDJX01008191">
    <property type="protein sequence ID" value="JAT59745.1"/>
    <property type="molecule type" value="Transcribed_RNA"/>
</dbReference>
<accession>A0A1D1Z1W7</accession>
<keyword evidence="5 8" id="KW-0863">Zinc-finger</keyword>
<keyword evidence="3" id="KW-0808">Transferase</keyword>
<evidence type="ECO:0000256" key="8">
    <source>
        <dbReference type="PROSITE-ProRule" id="PRU00175"/>
    </source>
</evidence>
<feature type="compositionally biased region" description="Low complexity" evidence="9">
    <location>
        <begin position="208"/>
        <end position="218"/>
    </location>
</feature>
<evidence type="ECO:0000256" key="7">
    <source>
        <dbReference type="ARBA" id="ARBA00022833"/>
    </source>
</evidence>
<dbReference type="Pfam" id="PF13639">
    <property type="entry name" value="zf-RING_2"/>
    <property type="match status" value="1"/>
</dbReference>
<evidence type="ECO:0000313" key="12">
    <source>
        <dbReference type="EMBL" id="JAT60880.1"/>
    </source>
</evidence>